<dbReference type="SUPFAM" id="SSF55729">
    <property type="entry name" value="Acyl-CoA N-acyltransferases (Nat)"/>
    <property type="match status" value="1"/>
</dbReference>
<dbReference type="Pfam" id="PF00583">
    <property type="entry name" value="Acetyltransf_1"/>
    <property type="match status" value="1"/>
</dbReference>
<dbReference type="GO" id="GO:0016747">
    <property type="term" value="F:acyltransferase activity, transferring groups other than amino-acyl groups"/>
    <property type="evidence" value="ECO:0007669"/>
    <property type="project" value="InterPro"/>
</dbReference>
<evidence type="ECO:0000259" key="1">
    <source>
        <dbReference type="PROSITE" id="PS51186"/>
    </source>
</evidence>
<dbReference type="Gene3D" id="3.40.630.30">
    <property type="match status" value="1"/>
</dbReference>
<evidence type="ECO:0000313" key="2">
    <source>
        <dbReference type="EMBL" id="MBB3859634.1"/>
    </source>
</evidence>
<gene>
    <name evidence="2" type="ORF">GGQ88_000874</name>
</gene>
<protein>
    <submittedName>
        <fullName evidence="2">Putative N-acetyltransferase YhbS</fullName>
    </submittedName>
</protein>
<keyword evidence="2" id="KW-0808">Transferase</keyword>
<dbReference type="EMBL" id="JACICY010000001">
    <property type="protein sequence ID" value="MBB3859634.1"/>
    <property type="molecule type" value="Genomic_DNA"/>
</dbReference>
<dbReference type="AlphaFoldDB" id="A0A7W5ZW98"/>
<comment type="caution">
    <text evidence="2">The sequence shown here is derived from an EMBL/GenBank/DDBJ whole genome shotgun (WGS) entry which is preliminary data.</text>
</comment>
<reference evidence="2 3" key="1">
    <citation type="submission" date="2020-08" db="EMBL/GenBank/DDBJ databases">
        <title>Genomic Encyclopedia of Type Strains, Phase IV (KMG-IV): sequencing the most valuable type-strain genomes for metagenomic binning, comparative biology and taxonomic classification.</title>
        <authorList>
            <person name="Goeker M."/>
        </authorList>
    </citation>
    <scope>NUCLEOTIDE SEQUENCE [LARGE SCALE GENOMIC DNA]</scope>
    <source>
        <strain evidence="2 3">DSM 14552</strain>
    </source>
</reference>
<feature type="domain" description="N-acetyltransferase" evidence="1">
    <location>
        <begin position="5"/>
        <end position="168"/>
    </location>
</feature>
<dbReference type="RefSeq" id="WP_183611843.1">
    <property type="nucleotide sequence ID" value="NZ_JACICY010000001.1"/>
</dbReference>
<dbReference type="InterPro" id="IPR000182">
    <property type="entry name" value="GNAT_dom"/>
</dbReference>
<proteinExistence type="predicted"/>
<dbReference type="InterPro" id="IPR016181">
    <property type="entry name" value="Acyl_CoA_acyltransferase"/>
</dbReference>
<organism evidence="2 3">
    <name type="scientific">Novosphingobium hassiacum</name>
    <dbReference type="NCBI Taxonomy" id="173676"/>
    <lineage>
        <taxon>Bacteria</taxon>
        <taxon>Pseudomonadati</taxon>
        <taxon>Pseudomonadota</taxon>
        <taxon>Alphaproteobacteria</taxon>
        <taxon>Sphingomonadales</taxon>
        <taxon>Sphingomonadaceae</taxon>
        <taxon>Novosphingobium</taxon>
    </lineage>
</organism>
<keyword evidence="3" id="KW-1185">Reference proteome</keyword>
<name>A0A7W5ZW98_9SPHN</name>
<evidence type="ECO:0000313" key="3">
    <source>
        <dbReference type="Proteomes" id="UP000562395"/>
    </source>
</evidence>
<sequence>MAEDLIVRPLEKRDLPAALAIQSAAYPSFLVESADAFASRLDVPAQFCLAAVSNGELVAYLLAHGWLRQSPPPIGAILSPAASSEVLFIHDLAVGLNGRGLALGRRLVNRAFELAAKQKLARAELIAVEGAAAYWRSLGFAEVDVAAELKAKVAVYGQNARWMTREFAALSSS</sequence>
<dbReference type="PROSITE" id="PS51186">
    <property type="entry name" value="GNAT"/>
    <property type="match status" value="1"/>
</dbReference>
<dbReference type="CDD" id="cd04301">
    <property type="entry name" value="NAT_SF"/>
    <property type="match status" value="1"/>
</dbReference>
<accession>A0A7W5ZW98</accession>
<dbReference type="Proteomes" id="UP000562395">
    <property type="component" value="Unassembled WGS sequence"/>
</dbReference>